<dbReference type="RefSeq" id="WP_030150651.1">
    <property type="nucleotide sequence ID" value="NZ_JOFV01000004.1"/>
</dbReference>
<evidence type="ECO:0000256" key="3">
    <source>
        <dbReference type="ARBA" id="ARBA00022679"/>
    </source>
</evidence>
<dbReference type="Pfam" id="PF07669">
    <property type="entry name" value="Eco57I"/>
    <property type="match status" value="1"/>
</dbReference>
<dbReference type="InterPro" id="IPR050953">
    <property type="entry name" value="N4_N6_ade-DNA_methylase"/>
</dbReference>
<dbReference type="InterPro" id="IPR011639">
    <property type="entry name" value="MethylTrfase_TaqI-like_dom"/>
</dbReference>
<keyword evidence="4" id="KW-0949">S-adenosyl-L-methionine</keyword>
<feature type="compositionally biased region" description="Basic and acidic residues" evidence="6">
    <location>
        <begin position="1034"/>
        <end position="1065"/>
    </location>
</feature>
<sequence>MSTILTAEQRRSLDSTVQKARTAAEAAAAEALHALAVGDTHRPGFLTDEQNELRLALRAKAKQLGDLGTYLPQDLTLLERDVAYEQWHRLLFARFLERNGLLMHPEYPDTPVSLQDCEELAVGEGEPDGWSLAARFAAQILPGVFRLDDPAMRVRLSTERRVELERLLMSIPADVFEAEDALGWVYQFWQTAEKKRVNDQGDKVGGADLSPVTQLFTENYMVRFLIENSLGAWWAGRHPDSPLVGEWEYLRRLDDGTPAAGTFDEWPQTAAKVTVMDPCCGSGHFLVAMFGMLWRMRAEEEGLSPAAAQDAVLRDNLFGLELDPRCTQIATFNVALEAWKQGGYRELPAPQVACSGVPVRQTREEWLDGVPDHLRESMGTLHTQFRDADTLGSLIDPRPADEVDGELFGRDMVVNVTWDELRPYLAAKFAQEGAAGSVLGHATEDVVQAARLLAGRYTLVATNPPYLKRASMDWTLQQYIDHHHAQAKSDIATAFVERCLALAGSNGTIALVSPQNWLLLKTYTELRQHLLDEYRFDGVARLGSGAFRQITGEVVKVALSIVSTRSATRNHEIAGLLAHRVTGADAKAQHLRHDKVVRPTQASQRQNPDMRITLTRIEPGQLLERFADGLQGIKTGDDPRFRRYFWEILDREERTWSPFTSSVPVTTPYSGRSYVVAWNEGDGDMTRSPSARIVGRKGWGKHGVLVSLMSRTLPVTIYTGELFDTNAAPVVPRDPEDLPAIWAYCSSPEFHEDVRELDDKLNVTNATLVKVAFDRERWQKVADEMGPLPEPHSDDPTQWLFTGDIPTSTHPLQVAVARLLGYRWPDQEPDDLDRFTDGDGIVTLPNLGEGDAAGRIRELLAAAYGDTWTATLEHTLVTEAGGKTGRLEDWLRDTFFAQHCKVFDNRPFVWHVWDGRKDGFSALLDYHRLDRPTLEKLTYTTLGTWIRQQQHAVTAGTAGAEARLAAAEELKRTLEHIIEGEGPFDVFVRWKPLHEQPIGWDPDLDDGVRLNIRPFVTAGILRSKVNVHWKKDRGKNPDGSERHNDLHPTLAERRAARAQHEADTA</sequence>
<feature type="region of interest" description="Disordered" evidence="6">
    <location>
        <begin position="1030"/>
        <end position="1065"/>
    </location>
</feature>
<dbReference type="GO" id="GO:0006304">
    <property type="term" value="P:DNA modification"/>
    <property type="evidence" value="ECO:0007669"/>
    <property type="project" value="InterPro"/>
</dbReference>
<evidence type="ECO:0000256" key="5">
    <source>
        <dbReference type="ARBA" id="ARBA00047942"/>
    </source>
</evidence>
<evidence type="ECO:0000313" key="10">
    <source>
        <dbReference type="Proteomes" id="UP000289805"/>
    </source>
</evidence>
<dbReference type="PANTHER" id="PTHR33841:SF1">
    <property type="entry name" value="DNA METHYLTRANSFERASE A"/>
    <property type="match status" value="1"/>
</dbReference>
<accession>A0A4Q1KZ54</accession>
<keyword evidence="3 9" id="KW-0808">Transferase</keyword>
<comment type="caution">
    <text evidence="9">The sequence shown here is derived from an EMBL/GenBank/DDBJ whole genome shotgun (WGS) entry which is preliminary data.</text>
</comment>
<evidence type="ECO:0000313" key="11">
    <source>
        <dbReference type="Proteomes" id="UP000290517"/>
    </source>
</evidence>
<dbReference type="Gene3D" id="3.40.50.150">
    <property type="entry name" value="Vaccinia Virus protein VP39"/>
    <property type="match status" value="1"/>
</dbReference>
<gene>
    <name evidence="8" type="ORF">EQW73_01055</name>
    <name evidence="9" type="ORF">EQW78_04695</name>
</gene>
<evidence type="ECO:0000259" key="7">
    <source>
        <dbReference type="Pfam" id="PF07669"/>
    </source>
</evidence>
<dbReference type="EMBL" id="SDJQ01000007">
    <property type="protein sequence ID" value="RXR35632.1"/>
    <property type="molecule type" value="Genomic_DNA"/>
</dbReference>
<feature type="domain" description="Type II methyltransferase M.TaqI-like" evidence="7">
    <location>
        <begin position="316"/>
        <end position="540"/>
    </location>
</feature>
<proteinExistence type="predicted"/>
<dbReference type="PANTHER" id="PTHR33841">
    <property type="entry name" value="DNA METHYLTRANSFERASE YEEA-RELATED"/>
    <property type="match status" value="1"/>
</dbReference>
<comment type="catalytic activity">
    <reaction evidence="5">
        <text>a 2'-deoxyadenosine in DNA + S-adenosyl-L-methionine = an N(6)-methyl-2'-deoxyadenosine in DNA + S-adenosyl-L-homocysteine + H(+)</text>
        <dbReference type="Rhea" id="RHEA:15197"/>
        <dbReference type="Rhea" id="RHEA-COMP:12418"/>
        <dbReference type="Rhea" id="RHEA-COMP:12419"/>
        <dbReference type="ChEBI" id="CHEBI:15378"/>
        <dbReference type="ChEBI" id="CHEBI:57856"/>
        <dbReference type="ChEBI" id="CHEBI:59789"/>
        <dbReference type="ChEBI" id="CHEBI:90615"/>
        <dbReference type="ChEBI" id="CHEBI:90616"/>
        <dbReference type="EC" id="2.1.1.72"/>
    </reaction>
</comment>
<keyword evidence="11" id="KW-1185">Reference proteome</keyword>
<dbReference type="EC" id="2.1.1.72" evidence="1"/>
<dbReference type="STRING" id="1713.GCA_000718325_01098"/>
<evidence type="ECO:0000256" key="4">
    <source>
        <dbReference type="ARBA" id="ARBA00022691"/>
    </source>
</evidence>
<dbReference type="GO" id="GO:0032259">
    <property type="term" value="P:methylation"/>
    <property type="evidence" value="ECO:0007669"/>
    <property type="project" value="UniProtKB-KW"/>
</dbReference>
<dbReference type="Proteomes" id="UP000289805">
    <property type="component" value="Unassembled WGS sequence"/>
</dbReference>
<dbReference type="PRINTS" id="PR00507">
    <property type="entry name" value="N12N6MTFRASE"/>
</dbReference>
<evidence type="ECO:0000313" key="9">
    <source>
        <dbReference type="EMBL" id="RXR35632.1"/>
    </source>
</evidence>
<dbReference type="InterPro" id="IPR029063">
    <property type="entry name" value="SAM-dependent_MTases_sf"/>
</dbReference>
<evidence type="ECO:0000313" key="8">
    <source>
        <dbReference type="EMBL" id="RXR27930.1"/>
    </source>
</evidence>
<evidence type="ECO:0000256" key="2">
    <source>
        <dbReference type="ARBA" id="ARBA00022603"/>
    </source>
</evidence>
<dbReference type="GO" id="GO:0003676">
    <property type="term" value="F:nucleic acid binding"/>
    <property type="evidence" value="ECO:0007669"/>
    <property type="project" value="InterPro"/>
</dbReference>
<keyword evidence="2 9" id="KW-0489">Methyltransferase</keyword>
<protein>
    <recommendedName>
        <fullName evidence="1">site-specific DNA-methyltransferase (adenine-specific)</fullName>
        <ecNumber evidence="1">2.1.1.72</ecNumber>
    </recommendedName>
</protein>
<evidence type="ECO:0000256" key="1">
    <source>
        <dbReference type="ARBA" id="ARBA00011900"/>
    </source>
</evidence>
<dbReference type="OrthoDB" id="4280289at2"/>
<reference evidence="10 11" key="1">
    <citation type="submission" date="2019-01" db="EMBL/GenBank/DDBJ databases">
        <title>Oerskovia turbata Genome sequencing and assembly.</title>
        <authorList>
            <person name="Dou T."/>
        </authorList>
    </citation>
    <scope>NUCLEOTIDE SEQUENCE [LARGE SCALE GENOMIC DNA]</scope>
    <source>
        <strain evidence="9 10">JCM12123</strain>
        <strain evidence="8 11">JCM3160</strain>
    </source>
</reference>
<name>A0A4Q1KZ54_9CELL</name>
<dbReference type="Proteomes" id="UP000290517">
    <property type="component" value="Unassembled WGS sequence"/>
</dbReference>
<dbReference type="SUPFAM" id="SSF53335">
    <property type="entry name" value="S-adenosyl-L-methionine-dependent methyltransferases"/>
    <property type="match status" value="1"/>
</dbReference>
<dbReference type="PROSITE" id="PS00092">
    <property type="entry name" value="N6_MTASE"/>
    <property type="match status" value="1"/>
</dbReference>
<organism evidence="9 10">
    <name type="scientific">Oerskovia turbata</name>
    <dbReference type="NCBI Taxonomy" id="1713"/>
    <lineage>
        <taxon>Bacteria</taxon>
        <taxon>Bacillati</taxon>
        <taxon>Actinomycetota</taxon>
        <taxon>Actinomycetes</taxon>
        <taxon>Micrococcales</taxon>
        <taxon>Cellulomonadaceae</taxon>
        <taxon>Oerskovia</taxon>
    </lineage>
</organism>
<dbReference type="GO" id="GO:0009007">
    <property type="term" value="F:site-specific DNA-methyltransferase (adenine-specific) activity"/>
    <property type="evidence" value="ECO:0007669"/>
    <property type="project" value="UniProtKB-EC"/>
</dbReference>
<dbReference type="InterPro" id="IPR002052">
    <property type="entry name" value="DNA_methylase_N6_adenine_CS"/>
</dbReference>
<dbReference type="EMBL" id="SDJR01000001">
    <property type="protein sequence ID" value="RXR27930.1"/>
    <property type="molecule type" value="Genomic_DNA"/>
</dbReference>
<evidence type="ECO:0000256" key="6">
    <source>
        <dbReference type="SAM" id="MobiDB-lite"/>
    </source>
</evidence>
<dbReference type="AlphaFoldDB" id="A0A4Q1KZ54"/>